<proteinExistence type="inferred from homology"/>
<keyword evidence="8 17" id="KW-0479">Metal-binding</keyword>
<keyword evidence="14 17" id="KW-0676">Redox-active center</keyword>
<evidence type="ECO:0000256" key="14">
    <source>
        <dbReference type="ARBA" id="ARBA00023284"/>
    </source>
</evidence>
<organism evidence="18 19">
    <name type="scientific">Candidatus Avacidaminococcus intestinavium</name>
    <dbReference type="NCBI Taxonomy" id="2840684"/>
    <lineage>
        <taxon>Bacteria</taxon>
        <taxon>Bacillati</taxon>
        <taxon>Bacillota</taxon>
        <taxon>Negativicutes</taxon>
        <taxon>Acidaminococcales</taxon>
        <taxon>Acidaminococcaceae</taxon>
        <taxon>Acidaminococcaceae incertae sedis</taxon>
        <taxon>Candidatus Avacidaminococcus</taxon>
    </lineage>
</organism>
<dbReference type="AlphaFoldDB" id="A0A9D1SMA2"/>
<evidence type="ECO:0000256" key="15">
    <source>
        <dbReference type="ARBA" id="ARBA00031446"/>
    </source>
</evidence>
<keyword evidence="7 17" id="KW-0819">tRNA processing</keyword>
<feature type="binding site" evidence="17">
    <location>
        <position position="86"/>
    </location>
    <ligand>
        <name>[4Fe-4S] cluster</name>
        <dbReference type="ChEBI" id="CHEBI:49883"/>
    </ligand>
</feature>
<reference evidence="18" key="2">
    <citation type="journal article" date="2021" name="PeerJ">
        <title>Extensive microbial diversity within the chicken gut microbiome revealed by metagenomics and culture.</title>
        <authorList>
            <person name="Gilroy R."/>
            <person name="Ravi A."/>
            <person name="Getino M."/>
            <person name="Pursley I."/>
            <person name="Horton D.L."/>
            <person name="Alikhan N.F."/>
            <person name="Baker D."/>
            <person name="Gharbi K."/>
            <person name="Hall N."/>
            <person name="Watson M."/>
            <person name="Adriaenssens E.M."/>
            <person name="Foster-Nyarko E."/>
            <person name="Jarju S."/>
            <person name="Secka A."/>
            <person name="Antonio M."/>
            <person name="Oren A."/>
            <person name="Chaudhuri R.R."/>
            <person name="La Ragione R."/>
            <person name="Hildebrand F."/>
            <person name="Pallen M.J."/>
        </authorList>
    </citation>
    <scope>NUCLEOTIDE SEQUENCE</scope>
    <source>
        <strain evidence="18">CHK160-1198</strain>
    </source>
</reference>
<dbReference type="EMBL" id="DVNI01000129">
    <property type="protein sequence ID" value="HIU64868.1"/>
    <property type="molecule type" value="Genomic_DNA"/>
</dbReference>
<keyword evidence="10 17" id="KW-0560">Oxidoreductase</keyword>
<dbReference type="GO" id="GO:0052693">
    <property type="term" value="F:epoxyqueuosine reductase activity"/>
    <property type="evidence" value="ECO:0007669"/>
    <property type="project" value="UniProtKB-UniRule"/>
</dbReference>
<evidence type="ECO:0000256" key="12">
    <source>
        <dbReference type="ARBA" id="ARBA00023014"/>
    </source>
</evidence>
<evidence type="ECO:0000256" key="1">
    <source>
        <dbReference type="ARBA" id="ARBA00002268"/>
    </source>
</evidence>
<dbReference type="Pfam" id="PF02677">
    <property type="entry name" value="QueH"/>
    <property type="match status" value="1"/>
</dbReference>
<dbReference type="InterPro" id="IPR003828">
    <property type="entry name" value="QueH"/>
</dbReference>
<evidence type="ECO:0000313" key="19">
    <source>
        <dbReference type="Proteomes" id="UP000824099"/>
    </source>
</evidence>
<reference evidence="18" key="1">
    <citation type="submission" date="2020-10" db="EMBL/GenBank/DDBJ databases">
        <authorList>
            <person name="Gilroy R."/>
        </authorList>
    </citation>
    <scope>NUCLEOTIDE SEQUENCE</scope>
    <source>
        <strain evidence="18">CHK160-1198</strain>
    </source>
</reference>
<accession>A0A9D1SMA2</accession>
<name>A0A9D1SMA2_9FIRM</name>
<evidence type="ECO:0000256" key="9">
    <source>
        <dbReference type="ARBA" id="ARBA00022785"/>
    </source>
</evidence>
<comment type="function">
    <text evidence="1 17">Catalyzes the conversion of epoxyqueuosine (oQ) to queuosine (Q), which is a hypermodified base found in the wobble positions of tRNA(Asp), tRNA(Asn), tRNA(His) and tRNA(Tyr).</text>
</comment>
<protein>
    <recommendedName>
        <fullName evidence="5 17">Epoxyqueuosine reductase QueH</fullName>
        <ecNumber evidence="4 17">1.17.99.6</ecNumber>
    </recommendedName>
    <alternativeName>
        <fullName evidence="15 17">Queuosine biosynthesis protein QueH</fullName>
    </alternativeName>
</protein>
<evidence type="ECO:0000256" key="11">
    <source>
        <dbReference type="ARBA" id="ARBA00023004"/>
    </source>
</evidence>
<comment type="catalytic activity">
    <reaction evidence="16 17">
        <text>epoxyqueuosine(34) in tRNA + AH2 = queuosine(34) in tRNA + A + H2O</text>
        <dbReference type="Rhea" id="RHEA:32159"/>
        <dbReference type="Rhea" id="RHEA-COMP:18571"/>
        <dbReference type="Rhea" id="RHEA-COMP:18582"/>
        <dbReference type="ChEBI" id="CHEBI:13193"/>
        <dbReference type="ChEBI" id="CHEBI:15377"/>
        <dbReference type="ChEBI" id="CHEBI:17499"/>
        <dbReference type="ChEBI" id="CHEBI:194431"/>
        <dbReference type="ChEBI" id="CHEBI:194443"/>
        <dbReference type="EC" id="1.17.99.6"/>
    </reaction>
</comment>
<dbReference type="GO" id="GO:0008616">
    <property type="term" value="P:tRNA queuosine(34) biosynthetic process"/>
    <property type="evidence" value="ECO:0007669"/>
    <property type="project" value="UniProtKB-UniRule"/>
</dbReference>
<dbReference type="GO" id="GO:0051539">
    <property type="term" value="F:4 iron, 4 sulfur cluster binding"/>
    <property type="evidence" value="ECO:0007669"/>
    <property type="project" value="UniProtKB-UniRule"/>
</dbReference>
<evidence type="ECO:0000256" key="7">
    <source>
        <dbReference type="ARBA" id="ARBA00022694"/>
    </source>
</evidence>
<gene>
    <name evidence="17" type="primary">queH</name>
    <name evidence="18" type="ORF">IAB06_07545</name>
</gene>
<dbReference type="Proteomes" id="UP000824099">
    <property type="component" value="Unassembled WGS sequence"/>
</dbReference>
<evidence type="ECO:0000256" key="17">
    <source>
        <dbReference type="HAMAP-Rule" id="MF_02089"/>
    </source>
</evidence>
<keyword evidence="11 17" id="KW-0408">Iron</keyword>
<feature type="disulfide bond" description="Redox-active" evidence="17">
    <location>
        <begin position="163"/>
        <end position="165"/>
    </location>
</feature>
<evidence type="ECO:0000256" key="6">
    <source>
        <dbReference type="ARBA" id="ARBA00022485"/>
    </source>
</evidence>
<dbReference type="EC" id="1.17.99.6" evidence="4 17"/>
<evidence type="ECO:0000256" key="13">
    <source>
        <dbReference type="ARBA" id="ARBA00023157"/>
    </source>
</evidence>
<evidence type="ECO:0000256" key="4">
    <source>
        <dbReference type="ARBA" id="ARBA00012622"/>
    </source>
</evidence>
<evidence type="ECO:0000256" key="3">
    <source>
        <dbReference type="ARBA" id="ARBA00008207"/>
    </source>
</evidence>
<comment type="similarity">
    <text evidence="3 17">Belongs to the QueH family.</text>
</comment>
<feature type="binding site" evidence="17">
    <location>
        <position position="83"/>
    </location>
    <ligand>
        <name>[4Fe-4S] cluster</name>
        <dbReference type="ChEBI" id="CHEBI:49883"/>
    </ligand>
</feature>
<evidence type="ECO:0000256" key="5">
    <source>
        <dbReference type="ARBA" id="ARBA00016895"/>
    </source>
</evidence>
<comment type="pathway">
    <text evidence="2 17">tRNA modification; tRNA-queuosine biosynthesis.</text>
</comment>
<evidence type="ECO:0000256" key="16">
    <source>
        <dbReference type="ARBA" id="ARBA00047415"/>
    </source>
</evidence>
<evidence type="ECO:0000313" key="18">
    <source>
        <dbReference type="EMBL" id="HIU64868.1"/>
    </source>
</evidence>
<dbReference type="GO" id="GO:0046872">
    <property type="term" value="F:metal ion binding"/>
    <property type="evidence" value="ECO:0007669"/>
    <property type="project" value="UniProtKB-KW"/>
</dbReference>
<keyword evidence="12 17" id="KW-0411">Iron-sulfur</keyword>
<sequence>MKILLHTCCGPCSIFPTNYLKAQGHQFSMYYFNPNIHPYKEFKRRLNTLREYATLKKYDLIVDKSYPLEECVRGMLEEPTIRCAYCYRVRLQQAADFAKANGYDCFSTTLLVSPFQKHDLIKEIASTIAEVSGIPFYYYDFRIGYEEGVSISKELEMYRQGYCGCIFSERDRYEKKRKVKEVADA</sequence>
<keyword evidence="13 17" id="KW-1015">Disulfide bond</keyword>
<feature type="binding site" evidence="17">
    <location>
        <position position="9"/>
    </location>
    <ligand>
        <name>[4Fe-4S] cluster</name>
        <dbReference type="ChEBI" id="CHEBI:49883"/>
    </ligand>
</feature>
<dbReference type="PANTHER" id="PTHR36701:SF1">
    <property type="entry name" value="EPOXYQUEUOSINE REDUCTASE QUEH"/>
    <property type="match status" value="1"/>
</dbReference>
<evidence type="ECO:0000256" key="8">
    <source>
        <dbReference type="ARBA" id="ARBA00022723"/>
    </source>
</evidence>
<dbReference type="HAMAP" id="MF_02089">
    <property type="entry name" value="QueH"/>
    <property type="match status" value="1"/>
</dbReference>
<evidence type="ECO:0000256" key="2">
    <source>
        <dbReference type="ARBA" id="ARBA00004691"/>
    </source>
</evidence>
<dbReference type="PANTHER" id="PTHR36701">
    <property type="entry name" value="EPOXYQUEUOSINE REDUCTASE QUEH"/>
    <property type="match status" value="1"/>
</dbReference>
<feature type="binding site" evidence="17">
    <location>
        <position position="8"/>
    </location>
    <ligand>
        <name>[4Fe-4S] cluster</name>
        <dbReference type="ChEBI" id="CHEBI:49883"/>
    </ligand>
</feature>
<evidence type="ECO:0000256" key="10">
    <source>
        <dbReference type="ARBA" id="ARBA00023002"/>
    </source>
</evidence>
<comment type="caution">
    <text evidence="18">The sequence shown here is derived from an EMBL/GenBank/DDBJ whole genome shotgun (WGS) entry which is preliminary data.</text>
</comment>
<keyword evidence="9 17" id="KW-0671">Queuosine biosynthesis</keyword>
<keyword evidence="6 17" id="KW-0004">4Fe-4S</keyword>